<feature type="domain" description="Ricin B lectin" evidence="3">
    <location>
        <begin position="72"/>
        <end position="143"/>
    </location>
</feature>
<dbReference type="SUPFAM" id="SSF50370">
    <property type="entry name" value="Ricin B-like lectins"/>
    <property type="match status" value="1"/>
</dbReference>
<dbReference type="AlphaFoldDB" id="A0A6L6X419"/>
<sequence>MSVGRRRARAAGAGRSSGRGTPWRWCAALVLGVLPVLAAVLTPPAPAAVPAPAAPAARGVPAPGPRGADTPVNILNAGSGKCVEVADSSSADGAPVQQGDCAGQPGARWLVRSSSAGGGAVLLVNAHSGKCLAVETRTAPGRPAGPRVEQWGCADHPGVNFLLDSREEHAWIRTTLSSLTAPCLEVENATTRSGAPIVLAPCEEQKGIAFRQRPDRTGNEIRQDDLSALYGYDDGAVTLFRFPANPSGGFEVPGTPYVSPTGTWNFRESGLTTGDFNGDGLRDAALFKGAADGSAALLTLLGTKGGGYAAPVKTWERPPGNWWGSQTKLTAGDYDGDGRDELAAFYGYTDGSVSLWRFETTAQGGFLTPTVQWSAPKGTWHFDESHFVSGDYNADGRQDIPLFKGTRDGSVTFSTLLGTDGSGFSAPHTSWSRPPGNWWGHEARLTAGDYDGDGRDEVVAFYGYGDGSVSLWRFAADAQGGFEVPAVVWRAPPGTWTFRHSHITSGDYDADGRQDIGLFKGENNGVAALLTLHGKAEGGLGNPMRSWERPPGSWYGDHVELPGT</sequence>
<dbReference type="InterPro" id="IPR035992">
    <property type="entry name" value="Ricin_B-like_lectins"/>
</dbReference>
<name>A0A6L6X419_9ACTN</name>
<dbReference type="PROSITE" id="PS50231">
    <property type="entry name" value="RICIN_B_LECTIN"/>
    <property type="match status" value="1"/>
</dbReference>
<evidence type="ECO:0000259" key="3">
    <source>
        <dbReference type="Pfam" id="PF14200"/>
    </source>
</evidence>
<protein>
    <recommendedName>
        <fullName evidence="3">Ricin B lectin domain-containing protein</fullName>
    </recommendedName>
</protein>
<dbReference type="Gene3D" id="2.80.10.50">
    <property type="match status" value="1"/>
</dbReference>
<keyword evidence="5" id="KW-1185">Reference proteome</keyword>
<dbReference type="Gene3D" id="2.40.128.340">
    <property type="match status" value="3"/>
</dbReference>
<evidence type="ECO:0000313" key="4">
    <source>
        <dbReference type="EMBL" id="MVO88575.1"/>
    </source>
</evidence>
<dbReference type="SUPFAM" id="SSF69318">
    <property type="entry name" value="Integrin alpha N-terminal domain"/>
    <property type="match status" value="1"/>
</dbReference>
<evidence type="ECO:0000313" key="5">
    <source>
        <dbReference type="Proteomes" id="UP000483802"/>
    </source>
</evidence>
<proteinExistence type="predicted"/>
<dbReference type="InterPro" id="IPR028994">
    <property type="entry name" value="Integrin_alpha_N"/>
</dbReference>
<dbReference type="Proteomes" id="UP000483802">
    <property type="component" value="Unassembled WGS sequence"/>
</dbReference>
<dbReference type="RefSeq" id="WP_157168000.1">
    <property type="nucleotide sequence ID" value="NZ_WPNZ01000018.1"/>
</dbReference>
<organism evidence="4 5">
    <name type="scientific">Streptomyces typhae</name>
    <dbReference type="NCBI Taxonomy" id="2681492"/>
    <lineage>
        <taxon>Bacteria</taxon>
        <taxon>Bacillati</taxon>
        <taxon>Actinomycetota</taxon>
        <taxon>Actinomycetes</taxon>
        <taxon>Kitasatosporales</taxon>
        <taxon>Streptomycetaceae</taxon>
        <taxon>Streptomyces</taxon>
    </lineage>
</organism>
<reference evidence="4 5" key="1">
    <citation type="submission" date="2019-11" db="EMBL/GenBank/DDBJ databases">
        <title>Streptomyces typhae sp. nov., a novel endophytic actinomycete isolated from the root of cattail pollen (Typha angustifolia L.).</title>
        <authorList>
            <person name="Peng C."/>
        </authorList>
    </citation>
    <scope>NUCLEOTIDE SEQUENCE [LARGE SCALE GENOMIC DNA]</scope>
    <source>
        <strain evidence="5">p1417</strain>
    </source>
</reference>
<dbReference type="InterPro" id="IPR013517">
    <property type="entry name" value="FG-GAP"/>
</dbReference>
<dbReference type="EMBL" id="WPNZ01000018">
    <property type="protein sequence ID" value="MVO88575.1"/>
    <property type="molecule type" value="Genomic_DNA"/>
</dbReference>
<dbReference type="Pfam" id="PF13517">
    <property type="entry name" value="FG-GAP_3"/>
    <property type="match status" value="2"/>
</dbReference>
<dbReference type="CDD" id="cd00161">
    <property type="entry name" value="beta-trefoil_Ricin-like"/>
    <property type="match status" value="1"/>
</dbReference>
<comment type="caution">
    <text evidence="4">The sequence shown here is derived from an EMBL/GenBank/DDBJ whole genome shotgun (WGS) entry which is preliminary data.</text>
</comment>
<dbReference type="Pfam" id="PF14200">
    <property type="entry name" value="RicinB_lectin_2"/>
    <property type="match status" value="1"/>
</dbReference>
<keyword evidence="1" id="KW-0732">Signal</keyword>
<feature type="compositionally biased region" description="Low complexity" evidence="2">
    <location>
        <begin position="54"/>
        <end position="68"/>
    </location>
</feature>
<dbReference type="InterPro" id="IPR000772">
    <property type="entry name" value="Ricin_B_lectin"/>
</dbReference>
<evidence type="ECO:0000256" key="2">
    <source>
        <dbReference type="SAM" id="MobiDB-lite"/>
    </source>
</evidence>
<accession>A0A6L6X419</accession>
<feature type="region of interest" description="Disordered" evidence="2">
    <location>
        <begin position="49"/>
        <end position="69"/>
    </location>
</feature>
<evidence type="ECO:0000256" key="1">
    <source>
        <dbReference type="ARBA" id="ARBA00022729"/>
    </source>
</evidence>
<gene>
    <name evidence="4" type="ORF">GPA10_28395</name>
</gene>